<organism evidence="7 8">
    <name type="scientific">Microbacterium enclense</name>
    <dbReference type="NCBI Taxonomy" id="993073"/>
    <lineage>
        <taxon>Bacteria</taxon>
        <taxon>Bacillati</taxon>
        <taxon>Actinomycetota</taxon>
        <taxon>Actinomycetes</taxon>
        <taxon>Micrococcales</taxon>
        <taxon>Microbacteriaceae</taxon>
        <taxon>Microbacterium</taxon>
    </lineage>
</organism>
<gene>
    <name evidence="7" type="ORF">D8Y23_08030</name>
</gene>
<comment type="subcellular location">
    <subcellularLocation>
        <location evidence="1">Cell membrane</location>
        <topology evidence="1">Multi-pass membrane protein</topology>
    </subcellularLocation>
</comment>
<protein>
    <submittedName>
        <fullName evidence="7">Sodium:proton antiporter</fullName>
    </submittedName>
</protein>
<sequence length="119" mass="12664">MIAVLTLPFRLLAFAGWFAWQIVRSSGGVLADILSPGSRATPRVVRLPLGDAGDAHLTALGVLISLTPGTLTIGVDRMAEGGRELLVHTMYDPDEARALAGLREMDRRLVAATTGRSRA</sequence>
<comment type="caution">
    <text evidence="7">The sequence shown here is derived from an EMBL/GenBank/DDBJ whole genome shotgun (WGS) entry which is preliminary data.</text>
</comment>
<dbReference type="RefSeq" id="WP_128217629.1">
    <property type="nucleotide sequence ID" value="NZ_RBZY01000023.1"/>
</dbReference>
<keyword evidence="5" id="KW-1133">Transmembrane helix</keyword>
<evidence type="ECO:0000256" key="2">
    <source>
        <dbReference type="ARBA" id="ARBA00006228"/>
    </source>
</evidence>
<dbReference type="PANTHER" id="PTHR34584:SF1">
    <property type="entry name" value="NA(+)_H(+) ANTIPORTER SUBUNIT E1"/>
    <property type="match status" value="1"/>
</dbReference>
<keyword evidence="4" id="KW-0812">Transmembrane</keyword>
<keyword evidence="6" id="KW-0472">Membrane</keyword>
<comment type="similarity">
    <text evidence="2">Belongs to the CPA3 antiporters (TC 2.A.63) subunit E family.</text>
</comment>
<evidence type="ECO:0000256" key="6">
    <source>
        <dbReference type="ARBA" id="ARBA00023136"/>
    </source>
</evidence>
<dbReference type="InterPro" id="IPR002758">
    <property type="entry name" value="Cation_antiport_E"/>
</dbReference>
<dbReference type="Pfam" id="PF01899">
    <property type="entry name" value="MNHE"/>
    <property type="match status" value="1"/>
</dbReference>
<name>A0A443JFP6_9MICO</name>
<keyword evidence="3" id="KW-1003">Cell membrane</keyword>
<proteinExistence type="inferred from homology"/>
<evidence type="ECO:0000256" key="3">
    <source>
        <dbReference type="ARBA" id="ARBA00022475"/>
    </source>
</evidence>
<dbReference type="GO" id="GO:0005886">
    <property type="term" value="C:plasma membrane"/>
    <property type="evidence" value="ECO:0007669"/>
    <property type="project" value="UniProtKB-SubCell"/>
</dbReference>
<dbReference type="EMBL" id="RBZY01000023">
    <property type="protein sequence ID" value="RWR19375.1"/>
    <property type="molecule type" value="Genomic_DNA"/>
</dbReference>
<evidence type="ECO:0000256" key="5">
    <source>
        <dbReference type="ARBA" id="ARBA00022989"/>
    </source>
</evidence>
<dbReference type="AlphaFoldDB" id="A0A443JFP6"/>
<evidence type="ECO:0000313" key="8">
    <source>
        <dbReference type="Proteomes" id="UP000285970"/>
    </source>
</evidence>
<dbReference type="Proteomes" id="UP000285970">
    <property type="component" value="Unassembled WGS sequence"/>
</dbReference>
<evidence type="ECO:0000256" key="4">
    <source>
        <dbReference type="ARBA" id="ARBA00022692"/>
    </source>
</evidence>
<dbReference type="GO" id="GO:0008324">
    <property type="term" value="F:monoatomic cation transmembrane transporter activity"/>
    <property type="evidence" value="ECO:0007669"/>
    <property type="project" value="InterPro"/>
</dbReference>
<reference evidence="7 8" key="1">
    <citation type="journal article" date="2018" name="Front. Microbiol.">
        <title>Novel Insights Into Bacterial Dimethylsulfoniopropionate Catabolism in the East China Sea.</title>
        <authorList>
            <person name="Liu J."/>
            <person name="Liu J."/>
            <person name="Zhang S.H."/>
            <person name="Liang J."/>
            <person name="Lin H."/>
            <person name="Song D."/>
            <person name="Yang G.P."/>
            <person name="Todd J.D."/>
            <person name="Zhang X.H."/>
        </authorList>
    </citation>
    <scope>NUCLEOTIDE SEQUENCE [LARGE SCALE GENOMIC DNA]</scope>
    <source>
        <strain evidence="7 8">ZYFD042</strain>
    </source>
</reference>
<evidence type="ECO:0000256" key="1">
    <source>
        <dbReference type="ARBA" id="ARBA00004651"/>
    </source>
</evidence>
<dbReference type="PANTHER" id="PTHR34584">
    <property type="entry name" value="NA(+)/H(+) ANTIPORTER SUBUNIT E1"/>
    <property type="match status" value="1"/>
</dbReference>
<dbReference type="OrthoDB" id="3837866at2"/>
<evidence type="ECO:0000313" key="7">
    <source>
        <dbReference type="EMBL" id="RWR19375.1"/>
    </source>
</evidence>
<accession>A0A443JFP6</accession>